<evidence type="ECO:0000313" key="20">
    <source>
        <dbReference type="EMBL" id="THH00023.1"/>
    </source>
</evidence>
<keyword evidence="7" id="KW-0255">Endonuclease</keyword>
<dbReference type="SUPFAM" id="SSF50630">
    <property type="entry name" value="Acid proteases"/>
    <property type="match status" value="1"/>
</dbReference>
<dbReference type="InterPro" id="IPR021109">
    <property type="entry name" value="Peptidase_aspartic_dom_sf"/>
</dbReference>
<keyword evidence="10" id="KW-0694">RNA-binding</keyword>
<evidence type="ECO:0000313" key="21">
    <source>
        <dbReference type="Proteomes" id="UP000308199"/>
    </source>
</evidence>
<dbReference type="Pfam" id="PF08284">
    <property type="entry name" value="RVP_2"/>
    <property type="match status" value="1"/>
</dbReference>
<dbReference type="OrthoDB" id="6611713at2759"/>
<keyword evidence="5" id="KW-0479">Metal-binding</keyword>
<dbReference type="InterPro" id="IPR000477">
    <property type="entry name" value="RT_dom"/>
</dbReference>
<dbReference type="GO" id="GO:0004190">
    <property type="term" value="F:aspartic-type endopeptidase activity"/>
    <property type="evidence" value="ECO:0007669"/>
    <property type="project" value="UniProtKB-KW"/>
</dbReference>
<evidence type="ECO:0000256" key="7">
    <source>
        <dbReference type="ARBA" id="ARBA00022759"/>
    </source>
</evidence>
<evidence type="ECO:0000256" key="6">
    <source>
        <dbReference type="ARBA" id="ARBA00022750"/>
    </source>
</evidence>
<dbReference type="GO" id="GO:0003677">
    <property type="term" value="F:DNA binding"/>
    <property type="evidence" value="ECO:0007669"/>
    <property type="project" value="UniProtKB-KW"/>
</dbReference>
<evidence type="ECO:0000256" key="14">
    <source>
        <dbReference type="ARBA" id="ARBA00023125"/>
    </source>
</evidence>
<feature type="domain" description="Reverse transcriptase" evidence="18">
    <location>
        <begin position="200"/>
        <end position="380"/>
    </location>
</feature>
<gene>
    <name evidence="20" type="ORF">EW145_g7149</name>
</gene>
<dbReference type="PANTHER" id="PTHR37984">
    <property type="entry name" value="PROTEIN CBG26694"/>
    <property type="match status" value="1"/>
</dbReference>
<dbReference type="Pfam" id="PF17919">
    <property type="entry name" value="RT_RNaseH_2"/>
    <property type="match status" value="1"/>
</dbReference>
<keyword evidence="15" id="KW-0233">DNA recombination</keyword>
<dbReference type="PANTHER" id="PTHR37984:SF5">
    <property type="entry name" value="PROTEIN NYNRIN-LIKE"/>
    <property type="match status" value="1"/>
</dbReference>
<keyword evidence="21" id="KW-1185">Reference proteome</keyword>
<keyword evidence="1" id="KW-0645">Protease</keyword>
<evidence type="ECO:0000256" key="4">
    <source>
        <dbReference type="ARBA" id="ARBA00022722"/>
    </source>
</evidence>
<accession>A0A4V3XAZ1</accession>
<keyword evidence="9" id="KW-0460">Magnesium</keyword>
<evidence type="ECO:0000256" key="15">
    <source>
        <dbReference type="ARBA" id="ARBA00023172"/>
    </source>
</evidence>
<evidence type="ECO:0000256" key="1">
    <source>
        <dbReference type="ARBA" id="ARBA00022670"/>
    </source>
</evidence>
<dbReference type="GO" id="GO:0006508">
    <property type="term" value="P:proteolysis"/>
    <property type="evidence" value="ECO:0007669"/>
    <property type="project" value="UniProtKB-KW"/>
</dbReference>
<dbReference type="GO" id="GO:0006310">
    <property type="term" value="P:DNA recombination"/>
    <property type="evidence" value="ECO:0007669"/>
    <property type="project" value="UniProtKB-KW"/>
</dbReference>
<dbReference type="Gene3D" id="3.30.420.10">
    <property type="entry name" value="Ribonuclease H-like superfamily/Ribonuclease H"/>
    <property type="match status" value="1"/>
</dbReference>
<evidence type="ECO:0000259" key="18">
    <source>
        <dbReference type="PROSITE" id="PS50878"/>
    </source>
</evidence>
<keyword evidence="14" id="KW-0238">DNA-binding</keyword>
<keyword evidence="6" id="KW-0064">Aspartyl protease</keyword>
<dbReference type="Gene3D" id="1.10.340.70">
    <property type="match status" value="1"/>
</dbReference>
<dbReference type="AlphaFoldDB" id="A0A4V3XAZ1"/>
<dbReference type="EMBL" id="SGPK01000655">
    <property type="protein sequence ID" value="THH00023.1"/>
    <property type="molecule type" value="Genomic_DNA"/>
</dbReference>
<dbReference type="GO" id="GO:0005634">
    <property type="term" value="C:nucleus"/>
    <property type="evidence" value="ECO:0007669"/>
    <property type="project" value="UniProtKB-ARBA"/>
</dbReference>
<keyword evidence="11" id="KW-0229">DNA integration</keyword>
<dbReference type="Gene3D" id="2.40.70.10">
    <property type="entry name" value="Acid Proteases"/>
    <property type="match status" value="1"/>
</dbReference>
<keyword evidence="16" id="KW-0511">Multifunctional enzyme</keyword>
<keyword evidence="13" id="KW-0239">DNA-directed DNA polymerase</keyword>
<dbReference type="InterPro" id="IPR001584">
    <property type="entry name" value="Integrase_cat-core"/>
</dbReference>
<dbReference type="InterPro" id="IPR043128">
    <property type="entry name" value="Rev_trsase/Diguanyl_cyclase"/>
</dbReference>
<organism evidence="20 21">
    <name type="scientific">Phellinidium pouzarii</name>
    <dbReference type="NCBI Taxonomy" id="167371"/>
    <lineage>
        <taxon>Eukaryota</taxon>
        <taxon>Fungi</taxon>
        <taxon>Dikarya</taxon>
        <taxon>Basidiomycota</taxon>
        <taxon>Agaricomycotina</taxon>
        <taxon>Agaricomycetes</taxon>
        <taxon>Hymenochaetales</taxon>
        <taxon>Hymenochaetaceae</taxon>
        <taxon>Phellinidium</taxon>
    </lineage>
</organism>
<dbReference type="Proteomes" id="UP000308199">
    <property type="component" value="Unassembled WGS sequence"/>
</dbReference>
<evidence type="ECO:0000256" key="5">
    <source>
        <dbReference type="ARBA" id="ARBA00022723"/>
    </source>
</evidence>
<evidence type="ECO:0008006" key="22">
    <source>
        <dbReference type="Google" id="ProtNLM"/>
    </source>
</evidence>
<dbReference type="CDD" id="cd00303">
    <property type="entry name" value="retropepsin_like"/>
    <property type="match status" value="1"/>
</dbReference>
<dbReference type="InterPro" id="IPR050951">
    <property type="entry name" value="Retrovirus_Pol_polyprotein"/>
</dbReference>
<dbReference type="Gene3D" id="3.30.70.270">
    <property type="match status" value="2"/>
</dbReference>
<dbReference type="FunFam" id="3.30.70.270:FF:000020">
    <property type="entry name" value="Transposon Tf2-6 polyprotein-like Protein"/>
    <property type="match status" value="1"/>
</dbReference>
<sequence>MRIPVQVKVYGQTVLSNALIDSGAEGKFIDSKFVAKHRIPVRKLVKPIPVHNVDGTPNQNGTITHYTLRPLLFGNKLTMAFLLVTSLGKEDIILGLPWLKQRNPLINWKEGTISIRRTTTATSLAQRTTKTIKPLKDSIPAHYHNFIHLFEKKAAEQFPIERPYDHAIDLKPDFVPRDCKLYSMTPKEELALDEFLTENLRKGYIRPSKSPMASPFFFIGKKDNTLRPCQDYRALNEGTIKNAYPLPLIGDLMDKLRGAKYFTKLDLRSGYNNIRIKEGDQYKAAFKTIRGLFEPTIMFFGLCNSPATFQMFMNDIFRIIITEEAILIYMDDILIFSDNLEDLRHKTNRVLKVLQDNDLFLKPEKCVFEVQEVEFLRMILRPDNIHMDPVKLASIQQWPEPHTVKQLRSFLGFCNFYRHFIPNYSSIAYPLNELTCTNEPWKWNELRTNAFITLKNLFSSQPALLIPDKTKPFILETDASKVASGAVLYQANSNGDLQPCGFISEAFGPAQQRYENLSYFRAARRLTPRQSRWNLFLSQFDISITHKPGKDIPGADSLSRRPDYGTEPDEERTLLPNTLFIGRIDVNLHNRIKESQATDQLANTILRAKTLNIPSPFKFSLDDWTTDSDLLLFRKRIYIPDNKDLKQQILHLFHDLPSFGHPGIFKTTSLIHQHYWWPDHDSSKGIVLCPCNKTIDALGTALLYHQNVYRCFGLPKRIISDQGLQFASHVFQTLCSRLGIKSKLSTTYHPQTDGQTEQANQEIEAYLRIYCGTAPNTWTESIPDLEFLHNLQTHSVTKTSPFNIILSYNPIPIPPTIEPTNLPSLSKQLRDKVWLEATHLHFPNRSRKLSPKREGPFTIEQVLSPLNYRLKLPKAWRIHPVFHASLLTPFAETDSHGPSFTQPPPDLIDGHEEFEIEAIVSHTLAFPTPTPPILIITSANINHLRDILNDPDLRPAIDNLIDQPENQAIQIPLYIHDTLLFNIHALRQQRRILANIIDTHSASLRAFRSMMAQNHRSEHIHNDQSRFFLNAALRHGAADVLSRFFEDVPTDISSDSSPPPIAIPNLETYPSGSPENPISIVDDSEDQFIEVSETAIQTSPTSSQSANHEHGSAEWDTQVLPFGQHTIRISPRPVICILCGDIGHNQFTCPYPSD</sequence>
<evidence type="ECO:0000256" key="11">
    <source>
        <dbReference type="ARBA" id="ARBA00022908"/>
    </source>
</evidence>
<dbReference type="Gene3D" id="3.10.10.10">
    <property type="entry name" value="HIV Type 1 Reverse Transcriptase, subunit A, domain 1"/>
    <property type="match status" value="1"/>
</dbReference>
<feature type="compositionally biased region" description="Polar residues" evidence="17">
    <location>
        <begin position="1095"/>
        <end position="1106"/>
    </location>
</feature>
<dbReference type="GO" id="GO:0004519">
    <property type="term" value="F:endonuclease activity"/>
    <property type="evidence" value="ECO:0007669"/>
    <property type="project" value="UniProtKB-KW"/>
</dbReference>
<dbReference type="GO" id="GO:0003964">
    <property type="term" value="F:RNA-directed DNA polymerase activity"/>
    <property type="evidence" value="ECO:0007669"/>
    <property type="project" value="UniProtKB-KW"/>
</dbReference>
<evidence type="ECO:0000256" key="8">
    <source>
        <dbReference type="ARBA" id="ARBA00022801"/>
    </source>
</evidence>
<dbReference type="Pfam" id="PF00078">
    <property type="entry name" value="RVT_1"/>
    <property type="match status" value="1"/>
</dbReference>
<evidence type="ECO:0000256" key="9">
    <source>
        <dbReference type="ARBA" id="ARBA00022842"/>
    </source>
</evidence>
<name>A0A4V3XAZ1_9AGAM</name>
<dbReference type="InterPro" id="IPR041588">
    <property type="entry name" value="Integrase_H2C2"/>
</dbReference>
<evidence type="ECO:0000256" key="16">
    <source>
        <dbReference type="ARBA" id="ARBA00023268"/>
    </source>
</evidence>
<dbReference type="InterPro" id="IPR036397">
    <property type="entry name" value="RNaseH_sf"/>
</dbReference>
<keyword evidence="2" id="KW-0808">Transferase</keyword>
<dbReference type="SUPFAM" id="SSF53098">
    <property type="entry name" value="Ribonuclease H-like"/>
    <property type="match status" value="1"/>
</dbReference>
<evidence type="ECO:0000256" key="10">
    <source>
        <dbReference type="ARBA" id="ARBA00022884"/>
    </source>
</evidence>
<dbReference type="Pfam" id="PF17921">
    <property type="entry name" value="Integrase_H2C2"/>
    <property type="match status" value="1"/>
</dbReference>
<keyword evidence="4" id="KW-0540">Nuclease</keyword>
<keyword evidence="8" id="KW-0378">Hydrolase</keyword>
<dbReference type="Pfam" id="PF24626">
    <property type="entry name" value="SH3_Tf2-1"/>
    <property type="match status" value="1"/>
</dbReference>
<dbReference type="SUPFAM" id="SSF56672">
    <property type="entry name" value="DNA/RNA polymerases"/>
    <property type="match status" value="1"/>
</dbReference>
<protein>
    <recommendedName>
        <fullName evidence="22">Reverse transcriptase</fullName>
    </recommendedName>
</protein>
<dbReference type="PROSITE" id="PS50994">
    <property type="entry name" value="INTEGRASE"/>
    <property type="match status" value="1"/>
</dbReference>
<evidence type="ECO:0000256" key="17">
    <source>
        <dbReference type="SAM" id="MobiDB-lite"/>
    </source>
</evidence>
<dbReference type="GO" id="GO:0046872">
    <property type="term" value="F:metal ion binding"/>
    <property type="evidence" value="ECO:0007669"/>
    <property type="project" value="UniProtKB-KW"/>
</dbReference>
<dbReference type="InterPro" id="IPR043502">
    <property type="entry name" value="DNA/RNA_pol_sf"/>
</dbReference>
<dbReference type="InterPro" id="IPR012337">
    <property type="entry name" value="RNaseH-like_sf"/>
</dbReference>
<feature type="domain" description="Integrase catalytic" evidence="19">
    <location>
        <begin position="679"/>
        <end position="809"/>
    </location>
</feature>
<evidence type="ECO:0000256" key="2">
    <source>
        <dbReference type="ARBA" id="ARBA00022679"/>
    </source>
</evidence>
<proteinExistence type="predicted"/>
<keyword evidence="3" id="KW-0548">Nucleotidyltransferase</keyword>
<dbReference type="InterPro" id="IPR041577">
    <property type="entry name" value="RT_RNaseH_2"/>
</dbReference>
<reference evidence="20 21" key="1">
    <citation type="submission" date="2019-02" db="EMBL/GenBank/DDBJ databases">
        <title>Genome sequencing of the rare red list fungi Phellinidium pouzarii.</title>
        <authorList>
            <person name="Buettner E."/>
            <person name="Kellner H."/>
        </authorList>
    </citation>
    <scope>NUCLEOTIDE SEQUENCE [LARGE SCALE GENOMIC DNA]</scope>
    <source>
        <strain evidence="20 21">DSM 108285</strain>
    </source>
</reference>
<dbReference type="CDD" id="cd01647">
    <property type="entry name" value="RT_LTR"/>
    <property type="match status" value="1"/>
</dbReference>
<evidence type="ECO:0000256" key="13">
    <source>
        <dbReference type="ARBA" id="ARBA00022932"/>
    </source>
</evidence>
<evidence type="ECO:0000256" key="12">
    <source>
        <dbReference type="ARBA" id="ARBA00022918"/>
    </source>
</evidence>
<dbReference type="InterPro" id="IPR056924">
    <property type="entry name" value="SH3_Tf2-1"/>
</dbReference>
<dbReference type="GO" id="GO:0003723">
    <property type="term" value="F:RNA binding"/>
    <property type="evidence" value="ECO:0007669"/>
    <property type="project" value="UniProtKB-KW"/>
</dbReference>
<evidence type="ECO:0000256" key="3">
    <source>
        <dbReference type="ARBA" id="ARBA00022695"/>
    </source>
</evidence>
<keyword evidence="12" id="KW-0695">RNA-directed DNA polymerase</keyword>
<feature type="region of interest" description="Disordered" evidence="17">
    <location>
        <begin position="1095"/>
        <end position="1115"/>
    </location>
</feature>
<dbReference type="GO" id="GO:0003887">
    <property type="term" value="F:DNA-directed DNA polymerase activity"/>
    <property type="evidence" value="ECO:0007669"/>
    <property type="project" value="UniProtKB-KW"/>
</dbReference>
<evidence type="ECO:0000259" key="19">
    <source>
        <dbReference type="PROSITE" id="PS50994"/>
    </source>
</evidence>
<dbReference type="GO" id="GO:0015074">
    <property type="term" value="P:DNA integration"/>
    <property type="evidence" value="ECO:0007669"/>
    <property type="project" value="UniProtKB-KW"/>
</dbReference>
<dbReference type="CDD" id="cd09274">
    <property type="entry name" value="RNase_HI_RT_Ty3"/>
    <property type="match status" value="1"/>
</dbReference>
<comment type="caution">
    <text evidence="20">The sequence shown here is derived from an EMBL/GenBank/DDBJ whole genome shotgun (WGS) entry which is preliminary data.</text>
</comment>
<dbReference type="PROSITE" id="PS50878">
    <property type="entry name" value="RT_POL"/>
    <property type="match status" value="1"/>
</dbReference>